<name>A0A381T9W9_9ZZZZ</name>
<dbReference type="SUPFAM" id="SSF54593">
    <property type="entry name" value="Glyoxalase/Bleomycin resistance protein/Dihydroxybiphenyl dioxygenase"/>
    <property type="match status" value="1"/>
</dbReference>
<proteinExistence type="predicted"/>
<dbReference type="EMBL" id="UINC01004254">
    <property type="protein sequence ID" value="SVA12976.1"/>
    <property type="molecule type" value="Genomic_DNA"/>
</dbReference>
<organism evidence="1">
    <name type="scientific">marine metagenome</name>
    <dbReference type="NCBI Taxonomy" id="408172"/>
    <lineage>
        <taxon>unclassified sequences</taxon>
        <taxon>metagenomes</taxon>
        <taxon>ecological metagenomes</taxon>
    </lineage>
</organism>
<dbReference type="AlphaFoldDB" id="A0A381T9W9"/>
<protein>
    <recommendedName>
        <fullName evidence="2">Glyoxalase-like domain-containing protein</fullName>
    </recommendedName>
</protein>
<dbReference type="Gene3D" id="3.10.180.10">
    <property type="entry name" value="2,3-Dihydroxybiphenyl 1,2-Dioxygenase, domain 1"/>
    <property type="match status" value="1"/>
</dbReference>
<reference evidence="1" key="1">
    <citation type="submission" date="2018-05" db="EMBL/GenBank/DDBJ databases">
        <authorList>
            <person name="Lanie J.A."/>
            <person name="Ng W.-L."/>
            <person name="Kazmierczak K.M."/>
            <person name="Andrzejewski T.M."/>
            <person name="Davidsen T.M."/>
            <person name="Wayne K.J."/>
            <person name="Tettelin H."/>
            <person name="Glass J.I."/>
            <person name="Rusch D."/>
            <person name="Podicherti R."/>
            <person name="Tsui H.-C.T."/>
            <person name="Winkler M.E."/>
        </authorList>
    </citation>
    <scope>NUCLEOTIDE SEQUENCE</scope>
</reference>
<accession>A0A381T9W9</accession>
<evidence type="ECO:0008006" key="2">
    <source>
        <dbReference type="Google" id="ProtNLM"/>
    </source>
</evidence>
<sequence>MVMRLRQVALVAGDLDQVEVDLVDQLAVAACAHDLGVERFGLRNVLFPVGDTVLEVVAPIEEGTAAGRHLQRRGGDGGYMVILQTDDMEGFRDRIGEMDVRVVLEAHMPGIVGLHLHPRDVGGAILSVDETDDWTAWPWAGPNWRDHRQTGMVSGIVAVEIQAGDPVAMAGRWGEVLGRRTGGTVVALDGGEIRFVPVLDGRGEGVAGVELRASLNADLEICGVRFALRKG</sequence>
<evidence type="ECO:0000313" key="1">
    <source>
        <dbReference type="EMBL" id="SVA12976.1"/>
    </source>
</evidence>
<gene>
    <name evidence="1" type="ORF">METZ01_LOCUS65830</name>
</gene>
<dbReference type="InterPro" id="IPR029068">
    <property type="entry name" value="Glyas_Bleomycin-R_OHBP_Dase"/>
</dbReference>